<evidence type="ECO:0000256" key="1">
    <source>
        <dbReference type="SAM" id="Phobius"/>
    </source>
</evidence>
<dbReference type="InterPro" id="IPR027981">
    <property type="entry name" value="DUF4446"/>
</dbReference>
<keyword evidence="3" id="KW-1185">Reference proteome</keyword>
<evidence type="ECO:0008006" key="4">
    <source>
        <dbReference type="Google" id="ProtNLM"/>
    </source>
</evidence>
<dbReference type="EMBL" id="FOKI01000029">
    <property type="protein sequence ID" value="SFB32108.1"/>
    <property type="molecule type" value="Genomic_DNA"/>
</dbReference>
<evidence type="ECO:0000313" key="3">
    <source>
        <dbReference type="Proteomes" id="UP000198619"/>
    </source>
</evidence>
<dbReference type="RefSeq" id="WP_090042444.1">
    <property type="nucleotide sequence ID" value="NZ_FOKI01000029.1"/>
</dbReference>
<dbReference type="OrthoDB" id="5244042at2"/>
<dbReference type="AlphaFoldDB" id="A0A1I1A6C0"/>
<dbReference type="STRING" id="84698.SAMN04488528_10295"/>
<dbReference type="Pfam" id="PF14584">
    <property type="entry name" value="DUF4446"/>
    <property type="match status" value="1"/>
</dbReference>
<proteinExistence type="predicted"/>
<keyword evidence="1" id="KW-0812">Transmembrane</keyword>
<name>A0A1I1A6C0_9CLOT</name>
<dbReference type="Proteomes" id="UP000198619">
    <property type="component" value="Unassembled WGS sequence"/>
</dbReference>
<keyword evidence="1" id="KW-0472">Membrane</keyword>
<organism evidence="2 3">
    <name type="scientific">Clostridium frigidicarnis</name>
    <dbReference type="NCBI Taxonomy" id="84698"/>
    <lineage>
        <taxon>Bacteria</taxon>
        <taxon>Bacillati</taxon>
        <taxon>Bacillota</taxon>
        <taxon>Clostridia</taxon>
        <taxon>Eubacteriales</taxon>
        <taxon>Clostridiaceae</taxon>
        <taxon>Clostridium</taxon>
    </lineage>
</organism>
<feature type="transmembrane region" description="Helical" evidence="1">
    <location>
        <begin position="14"/>
        <end position="38"/>
    </location>
</feature>
<evidence type="ECO:0000313" key="2">
    <source>
        <dbReference type="EMBL" id="SFB32108.1"/>
    </source>
</evidence>
<reference evidence="2 3" key="1">
    <citation type="submission" date="2016-10" db="EMBL/GenBank/DDBJ databases">
        <authorList>
            <person name="de Groot N.N."/>
        </authorList>
    </citation>
    <scope>NUCLEOTIDE SEQUENCE [LARGE SCALE GENOMIC DNA]</scope>
    <source>
        <strain evidence="2 3">DSM 12271</strain>
    </source>
</reference>
<protein>
    <recommendedName>
        <fullName evidence="4">DUF4446 domain-containing protein</fullName>
    </recommendedName>
</protein>
<keyword evidence="1" id="KW-1133">Transmembrane helix</keyword>
<sequence>MENLFEMVKDFSPYIILGLTAITLILIIVLISMSRALGKLENRYRKLMRGTTTKNLEESVVEYLDKIDEAKAMVESCNGRMNEIDDRIKQCVQKISVIRYKAFEDVGSDLSFSIALLNDNNNGVVVTGIFGRNESTTYAKPIDKGISRYDLSEEEQQVLNDAMSK</sequence>
<gene>
    <name evidence="2" type="ORF">SAMN04488528_10295</name>
</gene>
<accession>A0A1I1A6C0</accession>